<dbReference type="OrthoDB" id="1297691at2759"/>
<evidence type="ECO:0008006" key="3">
    <source>
        <dbReference type="Google" id="ProtNLM"/>
    </source>
</evidence>
<organism evidence="1 2">
    <name type="scientific">Austropuccinia psidii MF-1</name>
    <dbReference type="NCBI Taxonomy" id="1389203"/>
    <lineage>
        <taxon>Eukaryota</taxon>
        <taxon>Fungi</taxon>
        <taxon>Dikarya</taxon>
        <taxon>Basidiomycota</taxon>
        <taxon>Pucciniomycotina</taxon>
        <taxon>Pucciniomycetes</taxon>
        <taxon>Pucciniales</taxon>
        <taxon>Sphaerophragmiaceae</taxon>
        <taxon>Austropuccinia</taxon>
    </lineage>
</organism>
<sequence length="133" mass="15495">MEFITQFPFSNNFDSILVALDIFSKISIFITTYGTITSLDLAQIFINHVFSKHDLPASIVSDSERVNQILEQYLLIYVSYHQDDWHTWLPLAEFAYNNAEHSLTTQSLFSPFMEEIPAFTQSIFLKNHIMESY</sequence>
<name>A0A9Q3H9H6_9BASI</name>
<dbReference type="GO" id="GO:0003676">
    <property type="term" value="F:nucleic acid binding"/>
    <property type="evidence" value="ECO:0007669"/>
    <property type="project" value="InterPro"/>
</dbReference>
<dbReference type="PANTHER" id="PTHR37984">
    <property type="entry name" value="PROTEIN CBG26694"/>
    <property type="match status" value="1"/>
</dbReference>
<comment type="caution">
    <text evidence="1">The sequence shown here is derived from an EMBL/GenBank/DDBJ whole genome shotgun (WGS) entry which is preliminary data.</text>
</comment>
<dbReference type="AlphaFoldDB" id="A0A9Q3H9H6"/>
<evidence type="ECO:0000313" key="2">
    <source>
        <dbReference type="Proteomes" id="UP000765509"/>
    </source>
</evidence>
<accession>A0A9Q3H9H6</accession>
<proteinExistence type="predicted"/>
<dbReference type="SUPFAM" id="SSF53098">
    <property type="entry name" value="Ribonuclease H-like"/>
    <property type="match status" value="1"/>
</dbReference>
<protein>
    <recommendedName>
        <fullName evidence="3">Integrase catalytic domain-containing protein</fullName>
    </recommendedName>
</protein>
<dbReference type="Gene3D" id="3.30.420.10">
    <property type="entry name" value="Ribonuclease H-like superfamily/Ribonuclease H"/>
    <property type="match status" value="2"/>
</dbReference>
<dbReference type="Proteomes" id="UP000765509">
    <property type="component" value="Unassembled WGS sequence"/>
</dbReference>
<dbReference type="InterPro" id="IPR036397">
    <property type="entry name" value="RNaseH_sf"/>
</dbReference>
<keyword evidence="2" id="KW-1185">Reference proteome</keyword>
<dbReference type="InterPro" id="IPR050951">
    <property type="entry name" value="Retrovirus_Pol_polyprotein"/>
</dbReference>
<gene>
    <name evidence="1" type="ORF">O181_035987</name>
</gene>
<dbReference type="EMBL" id="AVOT02013527">
    <property type="protein sequence ID" value="MBW0496272.1"/>
    <property type="molecule type" value="Genomic_DNA"/>
</dbReference>
<reference evidence="1" key="1">
    <citation type="submission" date="2021-03" db="EMBL/GenBank/DDBJ databases">
        <title>Draft genome sequence of rust myrtle Austropuccinia psidii MF-1, a brazilian biotype.</title>
        <authorList>
            <person name="Quecine M.C."/>
            <person name="Pachon D.M.R."/>
            <person name="Bonatelli M.L."/>
            <person name="Correr F.H."/>
            <person name="Franceschini L.M."/>
            <person name="Leite T.F."/>
            <person name="Margarido G.R.A."/>
            <person name="Almeida C.A."/>
            <person name="Ferrarezi J.A."/>
            <person name="Labate C.A."/>
        </authorList>
    </citation>
    <scope>NUCLEOTIDE SEQUENCE</scope>
    <source>
        <strain evidence="1">MF-1</strain>
    </source>
</reference>
<evidence type="ECO:0000313" key="1">
    <source>
        <dbReference type="EMBL" id="MBW0496272.1"/>
    </source>
</evidence>
<dbReference type="PANTHER" id="PTHR37984:SF5">
    <property type="entry name" value="PROTEIN NYNRIN-LIKE"/>
    <property type="match status" value="1"/>
</dbReference>
<dbReference type="InterPro" id="IPR012337">
    <property type="entry name" value="RNaseH-like_sf"/>
</dbReference>